<accession>X1G4F9</accession>
<protein>
    <recommendedName>
        <fullName evidence="3">Membrane-bound metal-dependent hydrolase</fullName>
    </recommendedName>
</protein>
<keyword evidence="1" id="KW-0812">Transmembrane</keyword>
<organism evidence="2">
    <name type="scientific">marine sediment metagenome</name>
    <dbReference type="NCBI Taxonomy" id="412755"/>
    <lineage>
        <taxon>unclassified sequences</taxon>
        <taxon>metagenomes</taxon>
        <taxon>ecological metagenomes</taxon>
    </lineage>
</organism>
<dbReference type="Pfam" id="PF04307">
    <property type="entry name" value="YdjM"/>
    <property type="match status" value="1"/>
</dbReference>
<feature type="transmembrane region" description="Helical" evidence="1">
    <location>
        <begin position="45"/>
        <end position="61"/>
    </location>
</feature>
<feature type="non-terminal residue" evidence="2">
    <location>
        <position position="94"/>
    </location>
</feature>
<dbReference type="EMBL" id="BARU01015532">
    <property type="protein sequence ID" value="GAH52806.1"/>
    <property type="molecule type" value="Genomic_DNA"/>
</dbReference>
<feature type="transmembrane region" description="Helical" evidence="1">
    <location>
        <begin position="68"/>
        <end position="87"/>
    </location>
</feature>
<comment type="caution">
    <text evidence="2">The sequence shown here is derived from an EMBL/GenBank/DDBJ whole genome shotgun (WGS) entry which is preliminary data.</text>
</comment>
<feature type="non-terminal residue" evidence="2">
    <location>
        <position position="1"/>
    </location>
</feature>
<evidence type="ECO:0000313" key="2">
    <source>
        <dbReference type="EMBL" id="GAH52806.1"/>
    </source>
</evidence>
<dbReference type="InterPro" id="IPR007404">
    <property type="entry name" value="YdjM-like"/>
</dbReference>
<keyword evidence="1" id="KW-0472">Membrane</keyword>
<name>X1G4F9_9ZZZZ</name>
<sequence>SFTFEIKFLFALFLIAGALLPDIDNPNTTLGRKHKHISNMTAHRGILHAIWIPLIAFLLAFRMDGPLLLIKAPLMGLAVGYFSHIIADTATLVG</sequence>
<dbReference type="AlphaFoldDB" id="X1G4F9"/>
<reference evidence="2" key="1">
    <citation type="journal article" date="2014" name="Front. Microbiol.">
        <title>High frequency of phylogenetically diverse reductive dehalogenase-homologous genes in deep subseafloor sedimentary metagenomes.</title>
        <authorList>
            <person name="Kawai M."/>
            <person name="Futagami T."/>
            <person name="Toyoda A."/>
            <person name="Takaki Y."/>
            <person name="Nishi S."/>
            <person name="Hori S."/>
            <person name="Arai W."/>
            <person name="Tsubouchi T."/>
            <person name="Morono Y."/>
            <person name="Uchiyama I."/>
            <person name="Ito T."/>
            <person name="Fujiyama A."/>
            <person name="Inagaki F."/>
            <person name="Takami H."/>
        </authorList>
    </citation>
    <scope>NUCLEOTIDE SEQUENCE</scope>
    <source>
        <strain evidence="2">Expedition CK06-06</strain>
    </source>
</reference>
<gene>
    <name evidence="2" type="ORF">S03H2_26630</name>
</gene>
<evidence type="ECO:0008006" key="3">
    <source>
        <dbReference type="Google" id="ProtNLM"/>
    </source>
</evidence>
<evidence type="ECO:0000256" key="1">
    <source>
        <dbReference type="SAM" id="Phobius"/>
    </source>
</evidence>
<keyword evidence="1" id="KW-1133">Transmembrane helix</keyword>
<proteinExistence type="predicted"/>